<dbReference type="Gene3D" id="3.30.70.100">
    <property type="match status" value="1"/>
</dbReference>
<dbReference type="InterPro" id="IPR010753">
    <property type="entry name" value="DUF1330"/>
</dbReference>
<dbReference type="PANTHER" id="PTHR41521">
    <property type="match status" value="1"/>
</dbReference>
<dbReference type="RefSeq" id="WP_121099786.1">
    <property type="nucleotide sequence ID" value="NZ_RBII01000001.1"/>
</dbReference>
<dbReference type="Proteomes" id="UP000282211">
    <property type="component" value="Unassembled WGS sequence"/>
</dbReference>
<sequence>MTQTKTYMIVIAKIEDRDAFIQGYGKAAGALVEQHGGRYVLRGPGAKLLEGDFGDGASMVISEWPNREAVETFWNSPEYQAAKLLRETISKCQVLIIDAPKFTQD</sequence>
<comment type="caution">
    <text evidence="2">The sequence shown here is derived from an EMBL/GenBank/DDBJ whole genome shotgun (WGS) entry which is preliminary data.</text>
</comment>
<feature type="domain" description="DUF1330" evidence="1">
    <location>
        <begin position="5"/>
        <end position="98"/>
    </location>
</feature>
<dbReference type="EMBL" id="RBII01000001">
    <property type="protein sequence ID" value="RKQ71978.1"/>
    <property type="molecule type" value="Genomic_DNA"/>
</dbReference>
<gene>
    <name evidence="2" type="ORF">DES40_1314</name>
</gene>
<reference evidence="2 3" key="1">
    <citation type="submission" date="2018-10" db="EMBL/GenBank/DDBJ databases">
        <title>Genomic Encyclopedia of Type Strains, Phase IV (KMG-IV): sequencing the most valuable type-strain genomes for metagenomic binning, comparative biology and taxonomic classification.</title>
        <authorList>
            <person name="Goeker M."/>
        </authorList>
    </citation>
    <scope>NUCLEOTIDE SEQUENCE [LARGE SCALE GENOMIC DNA]</scope>
    <source>
        <strain evidence="2 3">DSM 22008</strain>
    </source>
</reference>
<dbReference type="Pfam" id="PF07045">
    <property type="entry name" value="DUF1330"/>
    <property type="match status" value="1"/>
</dbReference>
<accession>A0A420WLS2</accession>
<keyword evidence="3" id="KW-1185">Reference proteome</keyword>
<dbReference type="InParanoid" id="A0A420WLS2"/>
<dbReference type="SUPFAM" id="SSF54909">
    <property type="entry name" value="Dimeric alpha+beta barrel"/>
    <property type="match status" value="1"/>
</dbReference>
<proteinExistence type="predicted"/>
<protein>
    <submittedName>
        <fullName evidence="2">Uncharacterized protein (DUF1330 family)</fullName>
    </submittedName>
</protein>
<organism evidence="2 3">
    <name type="scientific">Litorimonas taeanensis</name>
    <dbReference type="NCBI Taxonomy" id="568099"/>
    <lineage>
        <taxon>Bacteria</taxon>
        <taxon>Pseudomonadati</taxon>
        <taxon>Pseudomonadota</taxon>
        <taxon>Alphaproteobacteria</taxon>
        <taxon>Maricaulales</taxon>
        <taxon>Robiginitomaculaceae</taxon>
    </lineage>
</organism>
<evidence type="ECO:0000313" key="2">
    <source>
        <dbReference type="EMBL" id="RKQ71978.1"/>
    </source>
</evidence>
<dbReference type="OrthoDB" id="9806380at2"/>
<evidence type="ECO:0000259" key="1">
    <source>
        <dbReference type="Pfam" id="PF07045"/>
    </source>
</evidence>
<dbReference type="InterPro" id="IPR011008">
    <property type="entry name" value="Dimeric_a/b-barrel"/>
</dbReference>
<dbReference type="PANTHER" id="PTHR41521:SF4">
    <property type="entry name" value="BLR0684 PROTEIN"/>
    <property type="match status" value="1"/>
</dbReference>
<name>A0A420WLS2_9PROT</name>
<evidence type="ECO:0000313" key="3">
    <source>
        <dbReference type="Proteomes" id="UP000282211"/>
    </source>
</evidence>
<dbReference type="AlphaFoldDB" id="A0A420WLS2"/>